<dbReference type="AlphaFoldDB" id="A0A271VMF4"/>
<evidence type="ECO:0000259" key="1">
    <source>
        <dbReference type="PROSITE" id="PS51186"/>
    </source>
</evidence>
<dbReference type="RefSeq" id="WP_055045047.1">
    <property type="nucleotide sequence ID" value="NZ_LBGR01000037.1"/>
</dbReference>
<dbReference type="InterPro" id="IPR051531">
    <property type="entry name" value="N-acetyltransferase"/>
</dbReference>
<dbReference type="PROSITE" id="PS51186">
    <property type="entry name" value="GNAT"/>
    <property type="match status" value="1"/>
</dbReference>
<comment type="caution">
    <text evidence="2">The sequence shown here is derived from an EMBL/GenBank/DDBJ whole genome shotgun (WGS) entry which is preliminary data.</text>
</comment>
<reference evidence="3" key="1">
    <citation type="submission" date="2017-07" db="EMBL/GenBank/DDBJ databases">
        <authorList>
            <person name="Boucher Y."/>
            <person name="Orata F.D."/>
        </authorList>
    </citation>
    <scope>NUCLEOTIDE SEQUENCE [LARGE SCALE GENOMIC DNA]</scope>
    <source>
        <strain evidence="3">OYP9E10</strain>
    </source>
</reference>
<dbReference type="EMBL" id="NMSH01000050">
    <property type="protein sequence ID" value="PAR19343.1"/>
    <property type="molecule type" value="Genomic_DNA"/>
</dbReference>
<dbReference type="PANTHER" id="PTHR43792">
    <property type="entry name" value="GNAT FAMILY, PUTATIVE (AFU_ORTHOLOGUE AFUA_3G00765)-RELATED-RELATED"/>
    <property type="match status" value="1"/>
</dbReference>
<feature type="domain" description="N-acetyltransferase" evidence="1">
    <location>
        <begin position="1"/>
        <end position="160"/>
    </location>
</feature>
<dbReference type="SUPFAM" id="SSF55729">
    <property type="entry name" value="Acyl-CoA N-acyltransferases (Nat)"/>
    <property type="match status" value="1"/>
</dbReference>
<dbReference type="Proteomes" id="UP000216173">
    <property type="component" value="Unassembled WGS sequence"/>
</dbReference>
<proteinExistence type="predicted"/>
<evidence type="ECO:0000313" key="2">
    <source>
        <dbReference type="EMBL" id="PAR19343.1"/>
    </source>
</evidence>
<keyword evidence="2" id="KW-0808">Transferase</keyword>
<dbReference type="InterPro" id="IPR016181">
    <property type="entry name" value="Acyl_CoA_acyltransferase"/>
</dbReference>
<evidence type="ECO:0000313" key="3">
    <source>
        <dbReference type="Proteomes" id="UP000216173"/>
    </source>
</evidence>
<sequence>MELQQLNQRQLKCLLDHVGLDSELTFCEGSMPPKHVLIRSYEQIQNSKSAVWSLPYMMSVDKNVVGFCGFKDEPQDGEVEIGYNVSPHKQGRGFAKLAVDQLCRLAFNTSSIERVVALISSTNIASLSVVRANNFVFIGFVVDGDNEKMEKWSLKRASCA</sequence>
<gene>
    <name evidence="2" type="ORF">CGU03_17305</name>
</gene>
<name>A0A271VMF4_VIBMT</name>
<dbReference type="GO" id="GO:0016747">
    <property type="term" value="F:acyltransferase activity, transferring groups other than amino-acyl groups"/>
    <property type="evidence" value="ECO:0007669"/>
    <property type="project" value="InterPro"/>
</dbReference>
<dbReference type="Gene3D" id="3.40.630.30">
    <property type="match status" value="1"/>
</dbReference>
<accession>A0A271VMF4</accession>
<dbReference type="InterPro" id="IPR000182">
    <property type="entry name" value="GNAT_dom"/>
</dbReference>
<organism evidence="2 3">
    <name type="scientific">Vibrio metoecus</name>
    <dbReference type="NCBI Taxonomy" id="1481663"/>
    <lineage>
        <taxon>Bacteria</taxon>
        <taxon>Pseudomonadati</taxon>
        <taxon>Pseudomonadota</taxon>
        <taxon>Gammaproteobacteria</taxon>
        <taxon>Vibrionales</taxon>
        <taxon>Vibrionaceae</taxon>
        <taxon>Vibrio</taxon>
    </lineage>
</organism>
<protein>
    <submittedName>
        <fullName evidence="2">N-acetyltransferase</fullName>
    </submittedName>
</protein>
<dbReference type="CDD" id="cd04301">
    <property type="entry name" value="NAT_SF"/>
    <property type="match status" value="1"/>
</dbReference>
<dbReference type="Pfam" id="PF13302">
    <property type="entry name" value="Acetyltransf_3"/>
    <property type="match status" value="1"/>
</dbReference>
<dbReference type="PANTHER" id="PTHR43792:SF13">
    <property type="entry name" value="ACETYLTRANSFERASE"/>
    <property type="match status" value="1"/>
</dbReference>